<accession>A0AAN6MHG9</accession>
<dbReference type="EMBL" id="MU855685">
    <property type="protein sequence ID" value="KAK3900299.1"/>
    <property type="molecule type" value="Genomic_DNA"/>
</dbReference>
<keyword evidence="1" id="KW-1133">Transmembrane helix</keyword>
<proteinExistence type="predicted"/>
<evidence type="ECO:0000256" key="1">
    <source>
        <dbReference type="SAM" id="Phobius"/>
    </source>
</evidence>
<protein>
    <submittedName>
        <fullName evidence="2">Uncharacterized protein</fullName>
    </submittedName>
</protein>
<dbReference type="Proteomes" id="UP001303889">
    <property type="component" value="Unassembled WGS sequence"/>
</dbReference>
<keyword evidence="1" id="KW-0812">Transmembrane</keyword>
<gene>
    <name evidence="2" type="ORF">C8A05DRAFT_45826</name>
</gene>
<keyword evidence="1" id="KW-0472">Membrane</keyword>
<feature type="transmembrane region" description="Helical" evidence="1">
    <location>
        <begin position="118"/>
        <end position="139"/>
    </location>
</feature>
<reference evidence="2" key="2">
    <citation type="submission" date="2023-05" db="EMBL/GenBank/DDBJ databases">
        <authorList>
            <consortium name="Lawrence Berkeley National Laboratory"/>
            <person name="Steindorff A."/>
            <person name="Hensen N."/>
            <person name="Bonometti L."/>
            <person name="Westerberg I."/>
            <person name="Brannstrom I.O."/>
            <person name="Guillou S."/>
            <person name="Cros-Aarteil S."/>
            <person name="Calhoun S."/>
            <person name="Haridas S."/>
            <person name="Kuo A."/>
            <person name="Mondo S."/>
            <person name="Pangilinan J."/>
            <person name="Riley R."/>
            <person name="Labutti K."/>
            <person name="Andreopoulos B."/>
            <person name="Lipzen A."/>
            <person name="Chen C."/>
            <person name="Yanf M."/>
            <person name="Daum C."/>
            <person name="Ng V."/>
            <person name="Clum A."/>
            <person name="Ohm R."/>
            <person name="Martin F."/>
            <person name="Silar P."/>
            <person name="Natvig D."/>
            <person name="Lalanne C."/>
            <person name="Gautier V."/>
            <person name="Ament-Velasquez S.L."/>
            <person name="Kruys A."/>
            <person name="Hutchinson M.I."/>
            <person name="Powell A.J."/>
            <person name="Barry K."/>
            <person name="Miller A.N."/>
            <person name="Grigoriev I.V."/>
            <person name="Debuchy R."/>
            <person name="Gladieux P."/>
            <person name="Thoren M.H."/>
            <person name="Johannesson H."/>
        </authorList>
    </citation>
    <scope>NUCLEOTIDE SEQUENCE</scope>
    <source>
        <strain evidence="2">CBS 103.79</strain>
    </source>
</reference>
<reference evidence="2" key="1">
    <citation type="journal article" date="2023" name="Mol. Phylogenet. Evol.">
        <title>Genome-scale phylogeny and comparative genomics of the fungal order Sordariales.</title>
        <authorList>
            <person name="Hensen N."/>
            <person name="Bonometti L."/>
            <person name="Westerberg I."/>
            <person name="Brannstrom I.O."/>
            <person name="Guillou S."/>
            <person name="Cros-Aarteil S."/>
            <person name="Calhoun S."/>
            <person name="Haridas S."/>
            <person name="Kuo A."/>
            <person name="Mondo S."/>
            <person name="Pangilinan J."/>
            <person name="Riley R."/>
            <person name="LaButti K."/>
            <person name="Andreopoulos B."/>
            <person name="Lipzen A."/>
            <person name="Chen C."/>
            <person name="Yan M."/>
            <person name="Daum C."/>
            <person name="Ng V."/>
            <person name="Clum A."/>
            <person name="Steindorff A."/>
            <person name="Ohm R.A."/>
            <person name="Martin F."/>
            <person name="Silar P."/>
            <person name="Natvig D.O."/>
            <person name="Lalanne C."/>
            <person name="Gautier V."/>
            <person name="Ament-Velasquez S.L."/>
            <person name="Kruys A."/>
            <person name="Hutchinson M.I."/>
            <person name="Powell A.J."/>
            <person name="Barry K."/>
            <person name="Miller A.N."/>
            <person name="Grigoriev I.V."/>
            <person name="Debuchy R."/>
            <person name="Gladieux P."/>
            <person name="Hiltunen Thoren M."/>
            <person name="Johannesson H."/>
        </authorList>
    </citation>
    <scope>NUCLEOTIDE SEQUENCE</scope>
    <source>
        <strain evidence="2">CBS 103.79</strain>
    </source>
</reference>
<dbReference type="AlphaFoldDB" id="A0AAN6MHG9"/>
<evidence type="ECO:0000313" key="3">
    <source>
        <dbReference type="Proteomes" id="UP001303889"/>
    </source>
</evidence>
<name>A0AAN6MHG9_9PEZI</name>
<keyword evidence="3" id="KW-1185">Reference proteome</keyword>
<feature type="transmembrane region" description="Helical" evidence="1">
    <location>
        <begin position="146"/>
        <end position="168"/>
    </location>
</feature>
<feature type="transmembrane region" description="Helical" evidence="1">
    <location>
        <begin position="30"/>
        <end position="48"/>
    </location>
</feature>
<feature type="transmembrane region" description="Helical" evidence="1">
    <location>
        <begin position="76"/>
        <end position="98"/>
    </location>
</feature>
<evidence type="ECO:0000313" key="2">
    <source>
        <dbReference type="EMBL" id="KAK3900299.1"/>
    </source>
</evidence>
<comment type="caution">
    <text evidence="2">The sequence shown here is derived from an EMBL/GenBank/DDBJ whole genome shotgun (WGS) entry which is preliminary data.</text>
</comment>
<sequence>MAGGFDPVDPARCKHYAAFAAHLDRRSFDFLYWFLFATVIAMLFLASWRYSRALESINTHSHPPSSPAYRRTMTRCMAVCGAYAAVAVVAVVMEVYALMALQFCDGEDLMPLYWSTWAMMQVGSVMAIFGVVMAGWNGVRGGGPPWALALGTPVLVVAGIGHAVHGAVRKRVRSRSSSRFRIAGGGRQAEASLPPMSRDLTLRAEDSEREDGEIPARFVGFTASGAPVVKFAEGLPPGVGEGERGVVVGRGEDGGVVVAFHGAPGGGGVDGEGCVNGVGDGTVVLGGSSSARPVDVGEDVSGNLTHNGLGTAVDGPVVQRGPVVRVMSPPGVNGG</sequence>
<organism evidence="2 3">
    <name type="scientific">Staphylotrichum tortipilum</name>
    <dbReference type="NCBI Taxonomy" id="2831512"/>
    <lineage>
        <taxon>Eukaryota</taxon>
        <taxon>Fungi</taxon>
        <taxon>Dikarya</taxon>
        <taxon>Ascomycota</taxon>
        <taxon>Pezizomycotina</taxon>
        <taxon>Sordariomycetes</taxon>
        <taxon>Sordariomycetidae</taxon>
        <taxon>Sordariales</taxon>
        <taxon>Chaetomiaceae</taxon>
        <taxon>Staphylotrichum</taxon>
    </lineage>
</organism>